<accession>A0ABP9HCJ3</accession>
<name>A0ABP9HCJ3_9FLAO</name>
<dbReference type="RefSeq" id="WP_345166715.1">
    <property type="nucleotide sequence ID" value="NZ_BAABJK010000004.1"/>
</dbReference>
<comment type="caution">
    <text evidence="1">The sequence shown here is derived from an EMBL/GenBank/DDBJ whole genome shotgun (WGS) entry which is preliminary data.</text>
</comment>
<organism evidence="1 2">
    <name type="scientific">Algibacter aquimarinus</name>
    <dbReference type="NCBI Taxonomy" id="1136748"/>
    <lineage>
        <taxon>Bacteria</taxon>
        <taxon>Pseudomonadati</taxon>
        <taxon>Bacteroidota</taxon>
        <taxon>Flavobacteriia</taxon>
        <taxon>Flavobacteriales</taxon>
        <taxon>Flavobacteriaceae</taxon>
        <taxon>Algibacter</taxon>
    </lineage>
</organism>
<protein>
    <recommendedName>
        <fullName evidence="3">DUF4833 domain-containing protein</fullName>
    </recommendedName>
</protein>
<keyword evidence="2" id="KW-1185">Reference proteome</keyword>
<evidence type="ECO:0008006" key="3">
    <source>
        <dbReference type="Google" id="ProtNLM"/>
    </source>
</evidence>
<evidence type="ECO:0000313" key="2">
    <source>
        <dbReference type="Proteomes" id="UP001501692"/>
    </source>
</evidence>
<evidence type="ECO:0000313" key="1">
    <source>
        <dbReference type="EMBL" id="GAA4967188.1"/>
    </source>
</evidence>
<reference evidence="2" key="1">
    <citation type="journal article" date="2019" name="Int. J. Syst. Evol. Microbiol.">
        <title>The Global Catalogue of Microorganisms (GCM) 10K type strain sequencing project: providing services to taxonomists for standard genome sequencing and annotation.</title>
        <authorList>
            <consortium name="The Broad Institute Genomics Platform"/>
            <consortium name="The Broad Institute Genome Sequencing Center for Infectious Disease"/>
            <person name="Wu L."/>
            <person name="Ma J."/>
        </authorList>
    </citation>
    <scope>NUCLEOTIDE SEQUENCE [LARGE SCALE GENOMIC DNA]</scope>
    <source>
        <strain evidence="2">JCM 18287</strain>
    </source>
</reference>
<dbReference type="Proteomes" id="UP001501692">
    <property type="component" value="Unassembled WGS sequence"/>
</dbReference>
<sequence length="171" mass="20740">MKYQIFVLLILLISFSSFSQKKYLEEQEVIIVLYEDYKNQETKKVKWKHNTENTQKHHYWYSFYFNLVDAIKLSYGEYEDFDKQYYDQPMLYFKVNKSFLRKNKNIILNNEKIQKMGYDKTIKLLKKAKHILLIDNTETQNNKITIRQVSLLNPLDGNDVELPTIIYETKQ</sequence>
<dbReference type="EMBL" id="BAABJK010000004">
    <property type="protein sequence ID" value="GAA4967188.1"/>
    <property type="molecule type" value="Genomic_DNA"/>
</dbReference>
<proteinExistence type="predicted"/>
<gene>
    <name evidence="1" type="ORF">GCM10023315_15730</name>
</gene>